<proteinExistence type="predicted"/>
<dbReference type="AlphaFoldDB" id="A0A920CSI0"/>
<reference evidence="1 2" key="1">
    <citation type="submission" date="2021-03" db="EMBL/GenBank/DDBJ databases">
        <title>Antimicrobial resistance genes in bacteria isolated from Japanese honey, and their potential for conferring macrolide and lincosamide resistance in the American foulbrood pathogen Paenibacillus larvae.</title>
        <authorList>
            <person name="Okamoto M."/>
            <person name="Kumagai M."/>
            <person name="Kanamori H."/>
            <person name="Takamatsu D."/>
        </authorList>
    </citation>
    <scope>NUCLEOTIDE SEQUENCE [LARGE SCALE GENOMIC DNA]</scope>
    <source>
        <strain evidence="1 2">J34TS1</strain>
    </source>
</reference>
<comment type="caution">
    <text evidence="1">The sequence shown here is derived from an EMBL/GenBank/DDBJ whole genome shotgun (WGS) entry which is preliminary data.</text>
</comment>
<gene>
    <name evidence="1" type="ORF">J34TS1_21620</name>
</gene>
<organism evidence="1 2">
    <name type="scientific">Paenibacillus azoreducens</name>
    <dbReference type="NCBI Taxonomy" id="116718"/>
    <lineage>
        <taxon>Bacteria</taxon>
        <taxon>Bacillati</taxon>
        <taxon>Bacillota</taxon>
        <taxon>Bacilli</taxon>
        <taxon>Bacillales</taxon>
        <taxon>Paenibacillaceae</taxon>
        <taxon>Paenibacillus</taxon>
    </lineage>
</organism>
<dbReference type="EMBL" id="BORT01000007">
    <property type="protein sequence ID" value="GIO47397.1"/>
    <property type="molecule type" value="Genomic_DNA"/>
</dbReference>
<evidence type="ECO:0000313" key="2">
    <source>
        <dbReference type="Proteomes" id="UP000682811"/>
    </source>
</evidence>
<protein>
    <submittedName>
        <fullName evidence="1">Uncharacterized protein</fullName>
    </submittedName>
</protein>
<evidence type="ECO:0000313" key="1">
    <source>
        <dbReference type="EMBL" id="GIO47397.1"/>
    </source>
</evidence>
<sequence>MEQAYETGKKLSKKAMDAYEELMDRDSTLGKWFITLHPQRCKKALELDFST</sequence>
<accession>A0A920CSI0</accession>
<dbReference type="RefSeq" id="WP_212978251.1">
    <property type="nucleotide sequence ID" value="NZ_BORT01000007.1"/>
</dbReference>
<dbReference type="Proteomes" id="UP000682811">
    <property type="component" value="Unassembled WGS sequence"/>
</dbReference>
<keyword evidence="2" id="KW-1185">Reference proteome</keyword>
<name>A0A920CSI0_9BACL</name>